<sequence>MSTTAKTPATTEIVSTGVGLNPWATALVTVGGLAWLVSFMLWLVHSPVTDDLGYDVATATALTEWIKTLIVVGGVAFVGAITIAGVRHELQVHR</sequence>
<feature type="transmembrane region" description="Helical" evidence="1">
    <location>
        <begin position="65"/>
        <end position="86"/>
    </location>
</feature>
<keyword evidence="1" id="KW-0812">Transmembrane</keyword>
<name>A0ABY8C276_9MICO</name>
<dbReference type="RefSeq" id="WP_275279931.1">
    <property type="nucleotide sequence ID" value="NZ_CP119108.1"/>
</dbReference>
<evidence type="ECO:0000313" key="3">
    <source>
        <dbReference type="Proteomes" id="UP001214553"/>
    </source>
</evidence>
<keyword evidence="1" id="KW-1133">Transmembrane helix</keyword>
<reference evidence="2 3" key="1">
    <citation type="submission" date="2023-03" db="EMBL/GenBank/DDBJ databases">
        <title>Genome sequence of Microbacterium sp. KACC 23027.</title>
        <authorList>
            <person name="Kim S."/>
            <person name="Heo J."/>
            <person name="Kwon S.-W."/>
        </authorList>
    </citation>
    <scope>NUCLEOTIDE SEQUENCE [LARGE SCALE GENOMIC DNA]</scope>
    <source>
        <strain evidence="2 3">KACC 23027</strain>
    </source>
</reference>
<feature type="transmembrane region" description="Helical" evidence="1">
    <location>
        <begin position="23"/>
        <end position="45"/>
    </location>
</feature>
<protein>
    <submittedName>
        <fullName evidence="2">Uncharacterized protein</fullName>
    </submittedName>
</protein>
<gene>
    <name evidence="2" type="ORF">PU630_08465</name>
</gene>
<dbReference type="EMBL" id="CP119108">
    <property type="protein sequence ID" value="WEG10555.1"/>
    <property type="molecule type" value="Genomic_DNA"/>
</dbReference>
<organism evidence="2 3">
    <name type="scientific">Microbacterium horticulturae</name>
    <dbReference type="NCBI Taxonomy" id="3028316"/>
    <lineage>
        <taxon>Bacteria</taxon>
        <taxon>Bacillati</taxon>
        <taxon>Actinomycetota</taxon>
        <taxon>Actinomycetes</taxon>
        <taxon>Micrococcales</taxon>
        <taxon>Microbacteriaceae</taxon>
        <taxon>Microbacterium</taxon>
    </lineage>
</organism>
<dbReference type="Proteomes" id="UP001214553">
    <property type="component" value="Chromosome"/>
</dbReference>
<evidence type="ECO:0000256" key="1">
    <source>
        <dbReference type="SAM" id="Phobius"/>
    </source>
</evidence>
<keyword evidence="3" id="KW-1185">Reference proteome</keyword>
<proteinExistence type="predicted"/>
<accession>A0ABY8C276</accession>
<evidence type="ECO:0000313" key="2">
    <source>
        <dbReference type="EMBL" id="WEG10555.1"/>
    </source>
</evidence>
<keyword evidence="1" id="KW-0472">Membrane</keyword>